<evidence type="ECO:0000313" key="2">
    <source>
        <dbReference type="Proteomes" id="UP000034224"/>
    </source>
</evidence>
<dbReference type="AlphaFoldDB" id="A0A0G1W9D4"/>
<protein>
    <submittedName>
        <fullName evidence="1">Uncharacterized protein</fullName>
    </submittedName>
</protein>
<accession>A0A0G1W9D4</accession>
<evidence type="ECO:0000313" key="1">
    <source>
        <dbReference type="EMBL" id="KKW15383.1"/>
    </source>
</evidence>
<reference evidence="1 2" key="1">
    <citation type="journal article" date="2015" name="Nature">
        <title>rRNA introns, odd ribosomes, and small enigmatic genomes across a large radiation of phyla.</title>
        <authorList>
            <person name="Brown C.T."/>
            <person name="Hug L.A."/>
            <person name="Thomas B.C."/>
            <person name="Sharon I."/>
            <person name="Castelle C.J."/>
            <person name="Singh A."/>
            <person name="Wilkins M.J."/>
            <person name="Williams K.H."/>
            <person name="Banfield J.F."/>
        </authorList>
    </citation>
    <scope>NUCLEOTIDE SEQUENCE [LARGE SCALE GENOMIC DNA]</scope>
</reference>
<proteinExistence type="predicted"/>
<organism evidence="1 2">
    <name type="scientific">Candidatus Jorgensenbacteria bacterium GW2011_GWB1_50_10</name>
    <dbReference type="NCBI Taxonomy" id="1618665"/>
    <lineage>
        <taxon>Bacteria</taxon>
        <taxon>Candidatus Joergenseniibacteriota</taxon>
    </lineage>
</organism>
<name>A0A0G1W9D4_9BACT</name>
<gene>
    <name evidence="1" type="ORF">UY55_C0001G0137</name>
</gene>
<dbReference type="STRING" id="1618665.UY55_C0001G0137"/>
<dbReference type="EMBL" id="LCQK01000001">
    <property type="protein sequence ID" value="KKW15383.1"/>
    <property type="molecule type" value="Genomic_DNA"/>
</dbReference>
<dbReference type="Proteomes" id="UP000034224">
    <property type="component" value="Unassembled WGS sequence"/>
</dbReference>
<comment type="caution">
    <text evidence="1">The sequence shown here is derived from an EMBL/GenBank/DDBJ whole genome shotgun (WGS) entry which is preliminary data.</text>
</comment>
<sequence length="278" mass="31902">MRNQFEREIEQETDVELAFRRAEEALALDVIKEKDFIDLYGEDNVERDLAEIQKIEASPEYREPSKMATVLEAIIHEQAELSDWLGPDARTMKTSRYDDVKNGVDEIVEFTGEPGKTSRLALGIDVTFNPVLDKKLERIVSKIERGELAQVKYFKSSSLRGEVQQIPEVVVGADQRTVEQLIPVWLARDQGKLAEHPMQIIMLEEIRLQLEAFAAYARAVGQPAIAETYETDLAIANELLTQKEDLRKRNPLQALKNDQVFFGICLYLERLRKKLKKK</sequence>